<evidence type="ECO:0000256" key="7">
    <source>
        <dbReference type="HAMAP-Rule" id="MF_00208"/>
    </source>
</evidence>
<evidence type="ECO:0000259" key="11">
    <source>
        <dbReference type="Pfam" id="PF08245"/>
    </source>
</evidence>
<comment type="caution">
    <text evidence="7">Lacks conserved residue(s) required for the propagation of feature annotation.</text>
</comment>
<feature type="binding site" evidence="7">
    <location>
        <begin position="112"/>
        <end position="118"/>
    </location>
    <ligand>
        <name>ATP</name>
        <dbReference type="ChEBI" id="CHEBI:30616"/>
    </ligand>
</feature>
<feature type="binding site" evidence="7">
    <location>
        <position position="191"/>
    </location>
    <ligand>
        <name>UDP-N-acetyl-alpha-D-muramoyl-L-alanyl-D-glutamate</name>
        <dbReference type="ChEBI" id="CHEBI:83900"/>
    </ligand>
</feature>
<dbReference type="Pfam" id="PF01225">
    <property type="entry name" value="Mur_ligase"/>
    <property type="match status" value="1"/>
</dbReference>
<dbReference type="InterPro" id="IPR004101">
    <property type="entry name" value="Mur_ligase_C"/>
</dbReference>
<dbReference type="SUPFAM" id="SSF63418">
    <property type="entry name" value="MurE/MurF N-terminal domain"/>
    <property type="match status" value="1"/>
</dbReference>
<dbReference type="NCBIfam" id="TIGR01085">
    <property type="entry name" value="murE"/>
    <property type="match status" value="1"/>
</dbReference>
<feature type="binding site" evidence="7">
    <location>
        <begin position="156"/>
        <end position="157"/>
    </location>
    <ligand>
        <name>UDP-N-acetyl-alpha-D-muramoyl-L-alanyl-D-glutamate</name>
        <dbReference type="ChEBI" id="CHEBI:83900"/>
    </ligand>
</feature>
<dbReference type="PANTHER" id="PTHR23135">
    <property type="entry name" value="MUR LIGASE FAMILY MEMBER"/>
    <property type="match status" value="1"/>
</dbReference>
<dbReference type="GO" id="GO:0005737">
    <property type="term" value="C:cytoplasm"/>
    <property type="evidence" value="ECO:0007669"/>
    <property type="project" value="UniProtKB-SubCell"/>
</dbReference>
<dbReference type="PANTHER" id="PTHR23135:SF4">
    <property type="entry name" value="UDP-N-ACETYLMURAMOYL-L-ALANYL-D-GLUTAMATE--2,6-DIAMINOPIMELATE LIGASE MURE HOMOLOG, CHLOROPLASTIC"/>
    <property type="match status" value="1"/>
</dbReference>
<proteinExistence type="inferred from homology"/>
<feature type="modified residue" description="N6-carboxylysine" evidence="7">
    <location>
        <position position="223"/>
    </location>
</feature>
<evidence type="ECO:0000256" key="2">
    <source>
        <dbReference type="ARBA" id="ARBA00022618"/>
    </source>
</evidence>
<dbReference type="EMBL" id="DSJL01000002">
    <property type="protein sequence ID" value="HEF64273.1"/>
    <property type="molecule type" value="Genomic_DNA"/>
</dbReference>
<dbReference type="UniPathway" id="UPA00219"/>
<evidence type="ECO:0000259" key="9">
    <source>
        <dbReference type="Pfam" id="PF01225"/>
    </source>
</evidence>
<keyword evidence="7" id="KW-0460">Magnesium</keyword>
<evidence type="ECO:0000256" key="8">
    <source>
        <dbReference type="RuleBase" id="RU004135"/>
    </source>
</evidence>
<dbReference type="GO" id="GO:0000287">
    <property type="term" value="F:magnesium ion binding"/>
    <property type="evidence" value="ECO:0007669"/>
    <property type="project" value="UniProtKB-UniRule"/>
</dbReference>
<evidence type="ECO:0000256" key="3">
    <source>
        <dbReference type="ARBA" id="ARBA00022960"/>
    </source>
</evidence>
<feature type="binding site" evidence="7">
    <location>
        <position position="183"/>
    </location>
    <ligand>
        <name>UDP-N-acetyl-alpha-D-muramoyl-L-alanyl-D-glutamate</name>
        <dbReference type="ChEBI" id="CHEBI:83900"/>
    </ligand>
</feature>
<dbReference type="Pfam" id="PF08245">
    <property type="entry name" value="Mur_ligase_M"/>
    <property type="match status" value="1"/>
</dbReference>
<dbReference type="InterPro" id="IPR035911">
    <property type="entry name" value="MurE/MurF_N"/>
</dbReference>
<dbReference type="Gene3D" id="3.90.190.20">
    <property type="entry name" value="Mur ligase, C-terminal domain"/>
    <property type="match status" value="1"/>
</dbReference>
<protein>
    <recommendedName>
        <fullName evidence="7">UDP-N-acetylmuramyl-tripeptide synthetase</fullName>
        <ecNumber evidence="7">6.3.2.-</ecNumber>
    </recommendedName>
    <alternativeName>
        <fullName evidence="7">UDP-MurNAc-tripeptide synthetase</fullName>
    </alternativeName>
</protein>
<reference evidence="12" key="1">
    <citation type="journal article" date="2020" name="mSystems">
        <title>Genome- and Community-Level Interaction Insights into Carbon Utilization and Element Cycling Functions of Hydrothermarchaeota in Hydrothermal Sediment.</title>
        <authorList>
            <person name="Zhou Z."/>
            <person name="Liu Y."/>
            <person name="Xu W."/>
            <person name="Pan J."/>
            <person name="Luo Z.H."/>
            <person name="Li M."/>
        </authorList>
    </citation>
    <scope>NUCLEOTIDE SEQUENCE [LARGE SCALE GENOMIC DNA]</scope>
    <source>
        <strain evidence="12">SpSt-222</strain>
    </source>
</reference>
<keyword evidence="7 12" id="KW-0436">Ligase</keyword>
<keyword evidence="7" id="KW-0963">Cytoplasm</keyword>
<dbReference type="Gene3D" id="3.40.1390.10">
    <property type="entry name" value="MurE/MurF, N-terminal domain"/>
    <property type="match status" value="1"/>
</dbReference>
<dbReference type="InterPro" id="IPR036565">
    <property type="entry name" value="Mur-like_cat_sf"/>
</dbReference>
<feature type="domain" description="Mur ligase central" evidence="11">
    <location>
        <begin position="110"/>
        <end position="318"/>
    </location>
</feature>
<keyword evidence="7" id="KW-0547">Nucleotide-binding</keyword>
<keyword evidence="5 7" id="KW-0131">Cell cycle</keyword>
<evidence type="ECO:0000259" key="10">
    <source>
        <dbReference type="Pfam" id="PF02875"/>
    </source>
</evidence>
<dbReference type="GO" id="GO:0009252">
    <property type="term" value="P:peptidoglycan biosynthetic process"/>
    <property type="evidence" value="ECO:0007669"/>
    <property type="project" value="UniProtKB-UniRule"/>
</dbReference>
<dbReference type="EC" id="6.3.2.-" evidence="7"/>
<organism evidence="12">
    <name type="scientific">Thermomicrobium roseum</name>
    <dbReference type="NCBI Taxonomy" id="500"/>
    <lineage>
        <taxon>Bacteria</taxon>
        <taxon>Pseudomonadati</taxon>
        <taxon>Thermomicrobiota</taxon>
        <taxon>Thermomicrobia</taxon>
        <taxon>Thermomicrobiales</taxon>
        <taxon>Thermomicrobiaceae</taxon>
        <taxon>Thermomicrobium</taxon>
    </lineage>
</organism>
<feature type="domain" description="Mur ligase N-terminal catalytic" evidence="9">
    <location>
        <begin position="23"/>
        <end position="98"/>
    </location>
</feature>
<feature type="domain" description="Mur ligase C-terminal" evidence="10">
    <location>
        <begin position="341"/>
        <end position="472"/>
    </location>
</feature>
<keyword evidence="2 7" id="KW-0132">Cell division</keyword>
<name>A0A7C1X4K8_THERO</name>
<dbReference type="GO" id="GO:0051301">
    <property type="term" value="P:cell division"/>
    <property type="evidence" value="ECO:0007669"/>
    <property type="project" value="UniProtKB-KW"/>
</dbReference>
<accession>A0A7C1X4K8</accession>
<comment type="subcellular location">
    <subcellularLocation>
        <location evidence="7 8">Cytoplasm</location>
    </subcellularLocation>
</comment>
<dbReference type="Gene3D" id="3.40.1190.10">
    <property type="entry name" value="Mur-like, catalytic domain"/>
    <property type="match status" value="1"/>
</dbReference>
<dbReference type="InterPro" id="IPR000713">
    <property type="entry name" value="Mur_ligase_N"/>
</dbReference>
<feature type="binding site" evidence="7">
    <location>
        <position position="30"/>
    </location>
    <ligand>
        <name>UDP-N-acetyl-alpha-D-muramoyl-L-alanyl-D-glutamate</name>
        <dbReference type="ChEBI" id="CHEBI:83900"/>
    </ligand>
</feature>
<keyword evidence="3 7" id="KW-0133">Cell shape</keyword>
<dbReference type="SUPFAM" id="SSF53623">
    <property type="entry name" value="MurD-like peptide ligases, catalytic domain"/>
    <property type="match status" value="1"/>
</dbReference>
<comment type="function">
    <text evidence="7">Catalyzes the addition of an amino acid to the nucleotide precursor UDP-N-acetylmuramoyl-L-alanyl-D-glutamate (UMAG) in the biosynthesis of bacterial cell-wall peptidoglycan.</text>
</comment>
<comment type="PTM">
    <text evidence="7">Carboxylation is probably crucial for Mg(2+) binding and, consequently, for the gamma-phosphate positioning of ATP.</text>
</comment>
<comment type="cofactor">
    <cofactor evidence="7">
        <name>Mg(2+)</name>
        <dbReference type="ChEBI" id="CHEBI:18420"/>
    </cofactor>
</comment>
<comment type="caution">
    <text evidence="12">The sequence shown here is derived from an EMBL/GenBank/DDBJ whole genome shotgun (WGS) entry which is preliminary data.</text>
</comment>
<dbReference type="InterPro" id="IPR013221">
    <property type="entry name" value="Mur_ligase_cen"/>
</dbReference>
<dbReference type="GO" id="GO:0005524">
    <property type="term" value="F:ATP binding"/>
    <property type="evidence" value="ECO:0007669"/>
    <property type="project" value="UniProtKB-UniRule"/>
</dbReference>
<dbReference type="GO" id="GO:0008360">
    <property type="term" value="P:regulation of cell shape"/>
    <property type="evidence" value="ECO:0007669"/>
    <property type="project" value="UniProtKB-KW"/>
</dbReference>
<keyword evidence="4 7" id="KW-0573">Peptidoglycan synthesis</keyword>
<dbReference type="InterPro" id="IPR036615">
    <property type="entry name" value="Mur_ligase_C_dom_sf"/>
</dbReference>
<sequence>MPELQELLRDLPVEIQGDPTVDINSIVYDSRCASPGSLFVALRGEHTDGHLYLADARTRGAVAALVEEWPNQATVQLPAIARVADTRVALATLAARFYQFPAQSLGLVGVTGTDGKTTTTFLIDSILRAAGYRTGLIGTVAIRIGDTWYQHDLRQTTPESLDVQRLLADMRAVNVEWAVLEATSHGLVLHRLDHCPFDIAVVTNVTQEHLDFHGTIENYRRAKGKLLEFVRDRGTRPYPTGIVLNADDEGARSLAHFAGDTPILWYSTRKHAQLTADAIRVSTKGTAFRLHIGEQIADVTLQLIGPWNVENALAAAGVGLLLGLPLEVIVRGLEQLTRVPGRFTKVDCGQPFSVIVDYAHTPESFQRVLPLARQIATGRVIVVFGSAGERDRVKRRLQGMIAAQLADFAILTSEDPRFEDPWFIIDEIAEGMRSAGAREGQSYLRIEDRRTAIREALRRAQPGDIVLLLGKGHEQCIIYGNERRPWDELAEAQSALEDLGYRCSR</sequence>
<evidence type="ECO:0000256" key="4">
    <source>
        <dbReference type="ARBA" id="ARBA00022984"/>
    </source>
</evidence>
<dbReference type="InterPro" id="IPR005761">
    <property type="entry name" value="UDP-N-AcMur-Glu-dNH2Pim_ligase"/>
</dbReference>
<dbReference type="HAMAP" id="MF_00208">
    <property type="entry name" value="MurE"/>
    <property type="match status" value="1"/>
</dbReference>
<evidence type="ECO:0000256" key="1">
    <source>
        <dbReference type="ARBA" id="ARBA00005898"/>
    </source>
</evidence>
<dbReference type="GO" id="GO:0016881">
    <property type="term" value="F:acid-amino acid ligase activity"/>
    <property type="evidence" value="ECO:0007669"/>
    <property type="project" value="UniProtKB-UniRule"/>
</dbReference>
<comment type="similarity">
    <text evidence="1 7">Belongs to the MurCDEF family. MurE subfamily.</text>
</comment>
<keyword evidence="6 7" id="KW-0961">Cell wall biogenesis/degradation</keyword>
<dbReference type="GO" id="GO:0071555">
    <property type="term" value="P:cell wall organization"/>
    <property type="evidence" value="ECO:0007669"/>
    <property type="project" value="UniProtKB-KW"/>
</dbReference>
<gene>
    <name evidence="7" type="primary">murE</name>
    <name evidence="12" type="ORF">ENP47_01470</name>
</gene>
<evidence type="ECO:0000313" key="12">
    <source>
        <dbReference type="EMBL" id="HEF64273.1"/>
    </source>
</evidence>
<dbReference type="AlphaFoldDB" id="A0A7C1X4K8"/>
<dbReference type="SUPFAM" id="SSF53244">
    <property type="entry name" value="MurD-like peptide ligases, peptide-binding domain"/>
    <property type="match status" value="1"/>
</dbReference>
<evidence type="ECO:0000256" key="5">
    <source>
        <dbReference type="ARBA" id="ARBA00023306"/>
    </source>
</evidence>
<keyword evidence="7" id="KW-0067">ATP-binding</keyword>
<evidence type="ECO:0000256" key="6">
    <source>
        <dbReference type="ARBA" id="ARBA00023316"/>
    </source>
</evidence>
<dbReference type="Pfam" id="PF02875">
    <property type="entry name" value="Mur_ligase_C"/>
    <property type="match status" value="1"/>
</dbReference>
<comment type="pathway">
    <text evidence="7 8">Cell wall biogenesis; peptidoglycan biosynthesis.</text>
</comment>
<dbReference type="NCBIfam" id="NF001126">
    <property type="entry name" value="PRK00139.1-4"/>
    <property type="match status" value="1"/>
</dbReference>